<dbReference type="Gene3D" id="3.10.290.30">
    <property type="entry name" value="MM3350-like"/>
    <property type="match status" value="1"/>
</dbReference>
<accession>A0A074YIB8</accession>
<dbReference type="Proteomes" id="UP000030641">
    <property type="component" value="Unassembled WGS sequence"/>
</dbReference>
<dbReference type="AlphaFoldDB" id="A0A074YIB8"/>
<dbReference type="InterPro" id="IPR024047">
    <property type="entry name" value="MM3350-like_sf"/>
</dbReference>
<dbReference type="SUPFAM" id="SSF159941">
    <property type="entry name" value="MM3350-like"/>
    <property type="match status" value="1"/>
</dbReference>
<keyword evidence="3" id="KW-1185">Reference proteome</keyword>
<dbReference type="InParanoid" id="A0A074YIB8"/>
<evidence type="ECO:0000259" key="1">
    <source>
        <dbReference type="Pfam" id="PF07929"/>
    </source>
</evidence>
<dbReference type="HOGENOM" id="CLU_1839841_0_0_1"/>
<evidence type="ECO:0000313" key="3">
    <source>
        <dbReference type="Proteomes" id="UP000030641"/>
    </source>
</evidence>
<dbReference type="OrthoDB" id="3926646at2759"/>
<dbReference type="Pfam" id="PF07929">
    <property type="entry name" value="PRiA4_ORF3"/>
    <property type="match status" value="1"/>
</dbReference>
<dbReference type="RefSeq" id="XP_013344230.1">
    <property type="nucleotide sequence ID" value="XM_013488776.1"/>
</dbReference>
<evidence type="ECO:0000313" key="2">
    <source>
        <dbReference type="EMBL" id="KEQ95819.1"/>
    </source>
</evidence>
<dbReference type="EMBL" id="KL584758">
    <property type="protein sequence ID" value="KEQ95819.1"/>
    <property type="molecule type" value="Genomic_DNA"/>
</dbReference>
<protein>
    <recommendedName>
        <fullName evidence="1">Plasmid pRiA4b Orf3-like domain-containing protein</fullName>
    </recommendedName>
</protein>
<dbReference type="InterPro" id="IPR012912">
    <property type="entry name" value="Plasmid_pRiA4b_Orf3-like"/>
</dbReference>
<organism evidence="2 3">
    <name type="scientific">Aureobasidium subglaciale (strain EXF-2481)</name>
    <name type="common">Aureobasidium pullulans var. subglaciale</name>
    <dbReference type="NCBI Taxonomy" id="1043005"/>
    <lineage>
        <taxon>Eukaryota</taxon>
        <taxon>Fungi</taxon>
        <taxon>Dikarya</taxon>
        <taxon>Ascomycota</taxon>
        <taxon>Pezizomycotina</taxon>
        <taxon>Dothideomycetes</taxon>
        <taxon>Dothideomycetidae</taxon>
        <taxon>Dothideales</taxon>
        <taxon>Saccotheciaceae</taxon>
        <taxon>Aureobasidium</taxon>
    </lineage>
</organism>
<dbReference type="GeneID" id="25366413"/>
<reference evidence="2 3" key="1">
    <citation type="journal article" date="2014" name="BMC Genomics">
        <title>Genome sequencing of four Aureobasidium pullulans varieties: biotechnological potential, stress tolerance, and description of new species.</title>
        <authorList>
            <person name="Gostin Ar C."/>
            <person name="Ohm R.A."/>
            <person name="Kogej T."/>
            <person name="Sonjak S."/>
            <person name="Turk M."/>
            <person name="Zajc J."/>
            <person name="Zalar P."/>
            <person name="Grube M."/>
            <person name="Sun H."/>
            <person name="Han J."/>
            <person name="Sharma A."/>
            <person name="Chiniquy J."/>
            <person name="Ngan C.Y."/>
            <person name="Lipzen A."/>
            <person name="Barry K."/>
            <person name="Grigoriev I.V."/>
            <person name="Gunde-Cimerman N."/>
        </authorList>
    </citation>
    <scope>NUCLEOTIDE SEQUENCE [LARGE SCALE GENOMIC DNA]</scope>
    <source>
        <strain evidence="2 3">EXF-2481</strain>
    </source>
</reference>
<sequence>MGTAQPLSNAVNGKPGVTRTLRVPAAISFGQLTDVINTAFGWQGDKEWDYLIATNAGKWSNVEPPPWQFIARVRKIITPNIADRSVLDEPEALIRAREIRIFDVWVRHQPRQCQNLQVCCNYHSGIEWVHQISFLGEANDRLFEASRT</sequence>
<name>A0A074YIB8_AURSE</name>
<proteinExistence type="predicted"/>
<gene>
    <name evidence="2" type="ORF">AUEXF2481DRAFT_39675</name>
</gene>
<feature type="domain" description="Plasmid pRiA4b Orf3-like" evidence="1">
    <location>
        <begin position="14"/>
        <end position="133"/>
    </location>
</feature>